<comment type="similarity">
    <text evidence="7">Belongs to the ferrochelatase family.</text>
</comment>
<protein>
    <recommendedName>
        <fullName evidence="1">coproporphyrin ferrochelatase</fullName>
        <ecNumber evidence="1">4.99.1.9</ecNumber>
    </recommendedName>
</protein>
<dbReference type="Gene3D" id="3.40.50.1400">
    <property type="match status" value="2"/>
</dbReference>
<dbReference type="Proteomes" id="UP001165561">
    <property type="component" value="Unassembled WGS sequence"/>
</dbReference>
<feature type="non-terminal residue" evidence="8">
    <location>
        <position position="1"/>
    </location>
</feature>
<evidence type="ECO:0000256" key="7">
    <source>
        <dbReference type="RuleBase" id="RU004185"/>
    </source>
</evidence>
<comment type="caution">
    <text evidence="8">The sequence shown here is derived from an EMBL/GenBank/DDBJ whole genome shotgun (WGS) entry which is preliminary data.</text>
</comment>
<dbReference type="InterPro" id="IPR033644">
    <property type="entry name" value="Ferrochelatase_C"/>
</dbReference>
<evidence type="ECO:0000256" key="3">
    <source>
        <dbReference type="ARBA" id="ARBA00023133"/>
    </source>
</evidence>
<evidence type="ECO:0000256" key="1">
    <source>
        <dbReference type="ARBA" id="ARBA00013215"/>
    </source>
</evidence>
<keyword evidence="3" id="KW-0350">Heme biosynthesis</keyword>
<keyword evidence="9" id="KW-1185">Reference proteome</keyword>
<dbReference type="InterPro" id="IPR001015">
    <property type="entry name" value="Ferrochelatase"/>
</dbReference>
<sequence>DAYAALDVPDPAAAPLVFVTHSIPTSMEEASGAHAPAPYSVQHLQVAEVVADRVGERTGWRPQWRLAYCSRSGNPATPWLEPDISDALTELHEQGAPGAVVAPIGFISDHMEVIYDLDTEARETADELGLPMERAATVGTHAAFVRGLVSLLLERAAVARGEGARRETVGDLGRWHEVCPAECCLVRHGRPTGVPAACQQAPTPSPA</sequence>
<name>A0ABT5TX23_9MICO</name>
<dbReference type="EC" id="4.99.1.9" evidence="1"/>
<proteinExistence type="inferred from homology"/>
<reference evidence="8" key="1">
    <citation type="submission" date="2023-02" db="EMBL/GenBank/DDBJ databases">
        <title>Georgenia sp.10Sc9-8, isolated from a soil sample collected from the Taklamakan desert.</title>
        <authorList>
            <person name="Liu S."/>
        </authorList>
    </citation>
    <scope>NUCLEOTIDE SEQUENCE</scope>
    <source>
        <strain evidence="8">10Sc9-8</strain>
    </source>
</reference>
<dbReference type="PANTHER" id="PTHR11108:SF1">
    <property type="entry name" value="FERROCHELATASE, MITOCHONDRIAL"/>
    <property type="match status" value="1"/>
</dbReference>
<accession>A0ABT5TX23</accession>
<dbReference type="CDD" id="cd00419">
    <property type="entry name" value="Ferrochelatase_C"/>
    <property type="match status" value="1"/>
</dbReference>
<keyword evidence="5" id="KW-0627">Porphyrin biosynthesis</keyword>
<keyword evidence="2" id="KW-0408">Iron</keyword>
<gene>
    <name evidence="8" type="ORF">PU560_04375</name>
</gene>
<evidence type="ECO:0000256" key="4">
    <source>
        <dbReference type="ARBA" id="ARBA00023239"/>
    </source>
</evidence>
<keyword evidence="4" id="KW-0456">Lyase</keyword>
<evidence type="ECO:0000313" key="8">
    <source>
        <dbReference type="EMBL" id="MDD9205705.1"/>
    </source>
</evidence>
<dbReference type="Pfam" id="PF00762">
    <property type="entry name" value="Ferrochelatase"/>
    <property type="match status" value="1"/>
</dbReference>
<comment type="catalytic activity">
    <reaction evidence="6">
        <text>Fe-coproporphyrin III + 2 H(+) = coproporphyrin III + Fe(2+)</text>
        <dbReference type="Rhea" id="RHEA:49572"/>
        <dbReference type="ChEBI" id="CHEBI:15378"/>
        <dbReference type="ChEBI" id="CHEBI:29033"/>
        <dbReference type="ChEBI" id="CHEBI:68438"/>
        <dbReference type="ChEBI" id="CHEBI:131725"/>
        <dbReference type="EC" id="4.99.1.9"/>
    </reaction>
    <physiologicalReaction direction="right-to-left" evidence="6">
        <dbReference type="Rhea" id="RHEA:49574"/>
    </physiologicalReaction>
</comment>
<dbReference type="EMBL" id="JARACI010000620">
    <property type="protein sequence ID" value="MDD9205705.1"/>
    <property type="molecule type" value="Genomic_DNA"/>
</dbReference>
<dbReference type="PANTHER" id="PTHR11108">
    <property type="entry name" value="FERROCHELATASE"/>
    <property type="match status" value="1"/>
</dbReference>
<evidence type="ECO:0000256" key="2">
    <source>
        <dbReference type="ARBA" id="ARBA00023004"/>
    </source>
</evidence>
<dbReference type="SUPFAM" id="SSF53800">
    <property type="entry name" value="Chelatase"/>
    <property type="match status" value="1"/>
</dbReference>
<evidence type="ECO:0000313" key="9">
    <source>
        <dbReference type="Proteomes" id="UP001165561"/>
    </source>
</evidence>
<evidence type="ECO:0000256" key="5">
    <source>
        <dbReference type="ARBA" id="ARBA00023244"/>
    </source>
</evidence>
<evidence type="ECO:0000256" key="6">
    <source>
        <dbReference type="ARBA" id="ARBA00024536"/>
    </source>
</evidence>
<organism evidence="8 9">
    <name type="scientific">Georgenia halotolerans</name>
    <dbReference type="NCBI Taxonomy" id="3028317"/>
    <lineage>
        <taxon>Bacteria</taxon>
        <taxon>Bacillati</taxon>
        <taxon>Actinomycetota</taxon>
        <taxon>Actinomycetes</taxon>
        <taxon>Micrococcales</taxon>
        <taxon>Bogoriellaceae</taxon>
        <taxon>Georgenia</taxon>
    </lineage>
</organism>